<name>A0A939MQU2_9MICO</name>
<organism evidence="2 3">
    <name type="scientific">Leucobacter weissii</name>
    <dbReference type="NCBI Taxonomy" id="1983706"/>
    <lineage>
        <taxon>Bacteria</taxon>
        <taxon>Bacillati</taxon>
        <taxon>Actinomycetota</taxon>
        <taxon>Actinomycetes</taxon>
        <taxon>Micrococcales</taxon>
        <taxon>Microbacteriaceae</taxon>
        <taxon>Leucobacter</taxon>
    </lineage>
</organism>
<feature type="transmembrane region" description="Helical" evidence="1">
    <location>
        <begin position="105"/>
        <end position="123"/>
    </location>
</feature>
<dbReference type="AlphaFoldDB" id="A0A939MQU2"/>
<comment type="caution">
    <text evidence="2">The sequence shown here is derived from an EMBL/GenBank/DDBJ whole genome shotgun (WGS) entry which is preliminary data.</text>
</comment>
<evidence type="ECO:0000313" key="3">
    <source>
        <dbReference type="Proteomes" id="UP000664382"/>
    </source>
</evidence>
<dbReference type="RefSeq" id="WP_208098669.1">
    <property type="nucleotide sequence ID" value="NZ_JAGDYM010000015.1"/>
</dbReference>
<gene>
    <name evidence="2" type="ORF">J4H92_13275</name>
</gene>
<proteinExistence type="predicted"/>
<sequence>MTEARSASRRPWTVTLAVVLITVDGLLGALFGILVLLSRYRVDREEMLLVSLVGAGVVLGSLLTLAVASGIARGSRLSRILVTLYAVIETTLFVVTVIATDPWDLSSILLFALTLLVVSVLWLPPGSRHFTSREAAPDPLAPA</sequence>
<evidence type="ECO:0000313" key="2">
    <source>
        <dbReference type="EMBL" id="MBO1902916.1"/>
    </source>
</evidence>
<reference evidence="2" key="1">
    <citation type="submission" date="2021-03" db="EMBL/GenBank/DDBJ databases">
        <title>Leucobacter chromiisoli sp. nov., isolated from chromium-containing soil of chemical plant.</title>
        <authorList>
            <person name="Xu Z."/>
        </authorList>
    </citation>
    <scope>NUCLEOTIDE SEQUENCE</scope>
    <source>
        <strain evidence="2">S27</strain>
    </source>
</reference>
<evidence type="ECO:0000256" key="1">
    <source>
        <dbReference type="SAM" id="Phobius"/>
    </source>
</evidence>
<feature type="transmembrane region" description="Helical" evidence="1">
    <location>
        <begin position="48"/>
        <end position="68"/>
    </location>
</feature>
<keyword evidence="1" id="KW-0812">Transmembrane</keyword>
<dbReference type="EMBL" id="JAGDYM010000015">
    <property type="protein sequence ID" value="MBO1902916.1"/>
    <property type="molecule type" value="Genomic_DNA"/>
</dbReference>
<feature type="transmembrane region" description="Helical" evidence="1">
    <location>
        <begin position="80"/>
        <end position="99"/>
    </location>
</feature>
<feature type="transmembrane region" description="Helical" evidence="1">
    <location>
        <begin position="12"/>
        <end position="36"/>
    </location>
</feature>
<keyword evidence="1" id="KW-1133">Transmembrane helix</keyword>
<keyword evidence="3" id="KW-1185">Reference proteome</keyword>
<protein>
    <submittedName>
        <fullName evidence="2">Uncharacterized protein</fullName>
    </submittedName>
</protein>
<keyword evidence="1" id="KW-0472">Membrane</keyword>
<dbReference type="Proteomes" id="UP000664382">
    <property type="component" value="Unassembled WGS sequence"/>
</dbReference>
<accession>A0A939MQU2</accession>